<dbReference type="GO" id="GO:0006950">
    <property type="term" value="P:response to stress"/>
    <property type="evidence" value="ECO:0007669"/>
    <property type="project" value="TreeGrafter"/>
</dbReference>
<proteinExistence type="predicted"/>
<keyword evidence="3" id="KW-0804">Transcription</keyword>
<dbReference type="GO" id="GO:0003700">
    <property type="term" value="F:DNA-binding transcription factor activity"/>
    <property type="evidence" value="ECO:0007669"/>
    <property type="project" value="InterPro"/>
</dbReference>
<evidence type="ECO:0000256" key="3">
    <source>
        <dbReference type="ARBA" id="ARBA00023163"/>
    </source>
</evidence>
<dbReference type="STRING" id="157733.AB986_00800"/>
<dbReference type="InterPro" id="IPR055166">
    <property type="entry name" value="Transc_reg_Sar_Rot_HTH"/>
</dbReference>
<accession>A0A0J6FU81</accession>
<dbReference type="OrthoDB" id="9799747at2"/>
<dbReference type="InterPro" id="IPR036388">
    <property type="entry name" value="WH-like_DNA-bd_sf"/>
</dbReference>
<keyword evidence="6" id="KW-1185">Reference proteome</keyword>
<reference evidence="5" key="1">
    <citation type="submission" date="2015-06" db="EMBL/GenBank/DDBJ databases">
        <authorList>
            <person name="Liu B."/>
            <person name="Wang J."/>
            <person name="Zhu Y."/>
            <person name="Liu G."/>
            <person name="Chen Q."/>
            <person name="Zheng C."/>
            <person name="Che J."/>
            <person name="Ge C."/>
            <person name="Shi H."/>
            <person name="Pan Z."/>
            <person name="Liu X."/>
        </authorList>
    </citation>
    <scope>NUCLEOTIDE SEQUENCE [LARGE SCALE GENOMIC DNA]</scope>
    <source>
        <strain evidence="5">DSM 16346</strain>
    </source>
</reference>
<dbReference type="AlphaFoldDB" id="A0A0J6FU81"/>
<evidence type="ECO:0000259" key="4">
    <source>
        <dbReference type="PROSITE" id="PS50995"/>
    </source>
</evidence>
<dbReference type="InterPro" id="IPR039422">
    <property type="entry name" value="MarR/SlyA-like"/>
</dbReference>
<dbReference type="Proteomes" id="UP000035996">
    <property type="component" value="Unassembled WGS sequence"/>
</dbReference>
<sequence>MDSIQTHKLMNYMRGTYKVLENEWQKNAREIGLTQAEQHVMWIVYLENEVTITRISEIGLWDVSTVMQVLKRLKNKSFVKLEKKANDRRVSYVSLTDEGLEKVDDSTQYSYSVMSYLDEYRQKSEENAEFLKLMYQFQLNFNKHFHGSEFVNWVEKQKLPMR</sequence>
<dbReference type="SUPFAM" id="SSF46785">
    <property type="entry name" value="Winged helix' DNA-binding domain"/>
    <property type="match status" value="1"/>
</dbReference>
<dbReference type="Gene3D" id="1.10.10.10">
    <property type="entry name" value="Winged helix-like DNA-binding domain superfamily/Winged helix DNA-binding domain"/>
    <property type="match status" value="1"/>
</dbReference>
<dbReference type="InterPro" id="IPR036390">
    <property type="entry name" value="WH_DNA-bd_sf"/>
</dbReference>
<feature type="domain" description="HTH marR-type" evidence="4">
    <location>
        <begin position="6"/>
        <end position="139"/>
    </location>
</feature>
<keyword evidence="2" id="KW-0238">DNA-binding</keyword>
<keyword evidence="1" id="KW-0805">Transcription regulation</keyword>
<dbReference type="Pfam" id="PF22381">
    <property type="entry name" value="Staph_reg_Sar_Rot"/>
    <property type="match status" value="1"/>
</dbReference>
<evidence type="ECO:0000313" key="5">
    <source>
        <dbReference type="EMBL" id="KMM37907.1"/>
    </source>
</evidence>
<dbReference type="SMART" id="SM00347">
    <property type="entry name" value="HTH_MARR"/>
    <property type="match status" value="1"/>
</dbReference>
<organism evidence="5 6">
    <name type="scientific">Guptibacillus hwajinpoensis</name>
    <dbReference type="NCBI Taxonomy" id="208199"/>
    <lineage>
        <taxon>Bacteria</taxon>
        <taxon>Bacillati</taxon>
        <taxon>Bacillota</taxon>
        <taxon>Bacilli</taxon>
        <taxon>Bacillales</taxon>
        <taxon>Guptibacillaceae</taxon>
        <taxon>Guptibacillus</taxon>
    </lineage>
</organism>
<evidence type="ECO:0000313" key="6">
    <source>
        <dbReference type="Proteomes" id="UP000035996"/>
    </source>
</evidence>
<dbReference type="PANTHER" id="PTHR33164:SF58">
    <property type="entry name" value="DNA-BINDING TRANSCRIPTIONAL REPRESSOR SCOC"/>
    <property type="match status" value="1"/>
</dbReference>
<comment type="caution">
    <text evidence="5">The sequence shown here is derived from an EMBL/GenBank/DDBJ whole genome shotgun (WGS) entry which is preliminary data.</text>
</comment>
<dbReference type="GO" id="GO:0003677">
    <property type="term" value="F:DNA binding"/>
    <property type="evidence" value="ECO:0007669"/>
    <property type="project" value="UniProtKB-KW"/>
</dbReference>
<evidence type="ECO:0000256" key="1">
    <source>
        <dbReference type="ARBA" id="ARBA00023015"/>
    </source>
</evidence>
<gene>
    <name evidence="5" type="ORF">AB986_00800</name>
</gene>
<evidence type="ECO:0000256" key="2">
    <source>
        <dbReference type="ARBA" id="ARBA00023125"/>
    </source>
</evidence>
<protein>
    <recommendedName>
        <fullName evidence="4">HTH marR-type domain-containing protein</fullName>
    </recommendedName>
</protein>
<dbReference type="EMBL" id="LELK01000001">
    <property type="protein sequence ID" value="KMM37907.1"/>
    <property type="molecule type" value="Genomic_DNA"/>
</dbReference>
<dbReference type="InterPro" id="IPR000835">
    <property type="entry name" value="HTH_MarR-typ"/>
</dbReference>
<dbReference type="PANTHER" id="PTHR33164">
    <property type="entry name" value="TRANSCRIPTIONAL REGULATOR, MARR FAMILY"/>
    <property type="match status" value="1"/>
</dbReference>
<name>A0A0J6FU81_9BACL</name>
<dbReference type="RefSeq" id="WP_048308991.1">
    <property type="nucleotide sequence ID" value="NZ_LELK01000001.1"/>
</dbReference>
<dbReference type="PROSITE" id="PS50995">
    <property type="entry name" value="HTH_MARR_2"/>
    <property type="match status" value="1"/>
</dbReference>